<gene>
    <name evidence="1" type="ORF">FIV46_07065</name>
</gene>
<name>A0A501PPC8_9PROT</name>
<evidence type="ECO:0000313" key="2">
    <source>
        <dbReference type="Proteomes" id="UP000319148"/>
    </source>
</evidence>
<sequence length="84" mass="9219">MDEILASAYLPDGTNIHIATLSRKTIIDSGAEHLGFTGYFLFEAIDTSEVKGINVLCRVASIEAAFRLTKIWQSRDTTSDNRAA</sequence>
<keyword evidence="2" id="KW-1185">Reference proteome</keyword>
<dbReference type="EMBL" id="VFIY01000005">
    <property type="protein sequence ID" value="TPD61957.1"/>
    <property type="molecule type" value="Genomic_DNA"/>
</dbReference>
<comment type="caution">
    <text evidence="1">The sequence shown here is derived from an EMBL/GenBank/DDBJ whole genome shotgun (WGS) entry which is preliminary data.</text>
</comment>
<dbReference type="RefSeq" id="WP_139939846.1">
    <property type="nucleotide sequence ID" value="NZ_JBHSYP010000003.1"/>
</dbReference>
<evidence type="ECO:0000313" key="1">
    <source>
        <dbReference type="EMBL" id="TPD61957.1"/>
    </source>
</evidence>
<protein>
    <submittedName>
        <fullName evidence="1">Uncharacterized protein</fullName>
    </submittedName>
</protein>
<proteinExistence type="predicted"/>
<accession>A0A501PPC8</accession>
<dbReference type="Proteomes" id="UP000319148">
    <property type="component" value="Unassembled WGS sequence"/>
</dbReference>
<dbReference type="OrthoDB" id="8449640at2"/>
<reference evidence="2" key="1">
    <citation type="submission" date="2019-06" db="EMBL/GenBank/DDBJ databases">
        <title>The complete genome of Emcibacter congregatus ZYLT.</title>
        <authorList>
            <person name="Zhao Z."/>
        </authorList>
    </citation>
    <scope>NUCLEOTIDE SEQUENCE [LARGE SCALE GENOMIC DNA]</scope>
    <source>
        <strain evidence="2">MCCC 1A06723</strain>
    </source>
</reference>
<dbReference type="AlphaFoldDB" id="A0A501PPC8"/>
<organism evidence="1 2">
    <name type="scientific">Emcibacter nanhaiensis</name>
    <dbReference type="NCBI Taxonomy" id="1505037"/>
    <lineage>
        <taxon>Bacteria</taxon>
        <taxon>Pseudomonadati</taxon>
        <taxon>Pseudomonadota</taxon>
        <taxon>Alphaproteobacteria</taxon>
        <taxon>Emcibacterales</taxon>
        <taxon>Emcibacteraceae</taxon>
        <taxon>Emcibacter</taxon>
    </lineage>
</organism>